<dbReference type="PROSITE" id="PS51732">
    <property type="entry name" value="ASN_GLN_ASE_3"/>
    <property type="match status" value="1"/>
</dbReference>
<evidence type="ECO:0000256" key="4">
    <source>
        <dbReference type="PIRSR" id="PIRSR001220-2"/>
    </source>
</evidence>
<dbReference type="Pfam" id="PF17763">
    <property type="entry name" value="Asparaginase_C"/>
    <property type="match status" value="1"/>
</dbReference>
<dbReference type="SMART" id="SM00870">
    <property type="entry name" value="Asparaginase"/>
    <property type="match status" value="1"/>
</dbReference>
<evidence type="ECO:0000313" key="10">
    <source>
        <dbReference type="Proteomes" id="UP000267464"/>
    </source>
</evidence>
<evidence type="ECO:0000259" key="7">
    <source>
        <dbReference type="Pfam" id="PF00710"/>
    </source>
</evidence>
<feature type="active site" description="O-isoaspartyl threonine intermediate" evidence="3">
    <location>
        <position position="16"/>
    </location>
</feature>
<dbReference type="SFLD" id="SFLDS00057">
    <property type="entry name" value="Glutaminase/Asparaginase"/>
    <property type="match status" value="1"/>
</dbReference>
<dbReference type="GO" id="GO:0004067">
    <property type="term" value="F:asparaginase activity"/>
    <property type="evidence" value="ECO:0007669"/>
    <property type="project" value="UniProtKB-UniRule"/>
</dbReference>
<dbReference type="AlphaFoldDB" id="A0A3N7HNU4"/>
<dbReference type="InterPro" id="IPR036152">
    <property type="entry name" value="Asp/glu_Ase-like_sf"/>
</dbReference>
<dbReference type="PIRSF" id="PIRSF001220">
    <property type="entry name" value="L-ASNase_gatD"/>
    <property type="match status" value="1"/>
</dbReference>
<dbReference type="Gene3D" id="3.40.50.1170">
    <property type="entry name" value="L-asparaginase, N-terminal domain"/>
    <property type="match status" value="1"/>
</dbReference>
<dbReference type="PANTHER" id="PTHR11707:SF28">
    <property type="entry name" value="60 KDA LYSOPHOSPHOLIPASE"/>
    <property type="match status" value="1"/>
</dbReference>
<dbReference type="SUPFAM" id="SSF53774">
    <property type="entry name" value="Glutaminase/Asparaginase"/>
    <property type="match status" value="1"/>
</dbReference>
<sequence length="311" mass="32463">MQSNAQTVVVLGTGGTIAGKAADAGDNVGYTAGQVGVQQLVQAVPALALVPLEMEQVAQLDSKDMSHEVWRTLALRCEQHLARPEVAGVVITHGTDTMEETAWFLQRVLAPGKPVVITGAMRPSTALLRDGPQNLLDAVAVVRSGQARGVVAVMSGQVHAAQRFRKVHAYRVDAFDSGDAGPLAVVEEGAVKVFGEWPRGEALGTAVLGGDAMQWPQVEVVTSHAGAGVAVVKALVSAGVKGLVVACTGNGTIHRDMEEALIEANRQGLAVLRSTRTGGRILPTIHDSLPSADELPPAKARVELLLRLLSA</sequence>
<dbReference type="CDD" id="cd08964">
    <property type="entry name" value="L-asparaginase_II"/>
    <property type="match status" value="1"/>
</dbReference>
<evidence type="ECO:0000256" key="2">
    <source>
        <dbReference type="ARBA" id="ARBA00022801"/>
    </source>
</evidence>
<dbReference type="RefSeq" id="WP_124541519.1">
    <property type="nucleotide sequence ID" value="NZ_QUSW01000004.1"/>
</dbReference>
<dbReference type="InterPro" id="IPR037152">
    <property type="entry name" value="L-asparaginase_N_sf"/>
</dbReference>
<dbReference type="InterPro" id="IPR020827">
    <property type="entry name" value="Asparaginase/glutaminase_AS1"/>
</dbReference>
<accession>A0A3N7HNU4</accession>
<dbReference type="Proteomes" id="UP000267464">
    <property type="component" value="Unassembled WGS sequence"/>
</dbReference>
<protein>
    <submittedName>
        <fullName evidence="9">Asparaginase</fullName>
    </submittedName>
</protein>
<keyword evidence="2" id="KW-0378">Hydrolase</keyword>
<dbReference type="OrthoDB" id="9788068at2"/>
<dbReference type="EMBL" id="QUSW01000004">
    <property type="protein sequence ID" value="RQP23790.1"/>
    <property type="molecule type" value="Genomic_DNA"/>
</dbReference>
<feature type="domain" description="L-asparaginase N-terminal" evidence="7">
    <location>
        <begin position="8"/>
        <end position="196"/>
    </location>
</feature>
<feature type="active site" evidence="5">
    <location>
        <position position="16"/>
    </location>
</feature>
<dbReference type="PROSITE" id="PS00144">
    <property type="entry name" value="ASN_GLN_ASE_1"/>
    <property type="match status" value="1"/>
</dbReference>
<dbReference type="PROSITE" id="PS00917">
    <property type="entry name" value="ASN_GLN_ASE_2"/>
    <property type="match status" value="1"/>
</dbReference>
<comment type="similarity">
    <text evidence="1">Belongs to the asparaginase 1 family.</text>
</comment>
<keyword evidence="10" id="KW-1185">Reference proteome</keyword>
<comment type="caution">
    <text evidence="9">The sequence shown here is derived from an EMBL/GenBank/DDBJ whole genome shotgun (WGS) entry which is preliminary data.</text>
</comment>
<dbReference type="FunFam" id="3.40.50.1170:FF:000001">
    <property type="entry name" value="L-asparaginase 2"/>
    <property type="match status" value="1"/>
</dbReference>
<dbReference type="PIRSF" id="PIRSF500176">
    <property type="entry name" value="L_ASNase"/>
    <property type="match status" value="1"/>
</dbReference>
<dbReference type="GO" id="GO:0006528">
    <property type="term" value="P:asparagine metabolic process"/>
    <property type="evidence" value="ECO:0007669"/>
    <property type="project" value="InterPro"/>
</dbReference>
<evidence type="ECO:0000256" key="3">
    <source>
        <dbReference type="PIRSR" id="PIRSR001220-1"/>
    </source>
</evidence>
<feature type="domain" description="Asparaginase/glutaminase C-terminal" evidence="8">
    <location>
        <begin position="217"/>
        <end position="307"/>
    </location>
</feature>
<feature type="active site" evidence="6">
    <location>
        <position position="95"/>
    </location>
</feature>
<organism evidence="9 10">
    <name type="scientific">Piscinibacter terrae</name>
    <dbReference type="NCBI Taxonomy" id="2496871"/>
    <lineage>
        <taxon>Bacteria</taxon>
        <taxon>Pseudomonadati</taxon>
        <taxon>Pseudomonadota</taxon>
        <taxon>Betaproteobacteria</taxon>
        <taxon>Burkholderiales</taxon>
        <taxon>Sphaerotilaceae</taxon>
        <taxon>Piscinibacter</taxon>
    </lineage>
</organism>
<dbReference type="InterPro" id="IPR027475">
    <property type="entry name" value="Asparaginase/glutaminase_AS2"/>
</dbReference>
<name>A0A3N7HNU4_9BURK</name>
<evidence type="ECO:0000256" key="1">
    <source>
        <dbReference type="ARBA" id="ARBA00010518"/>
    </source>
</evidence>
<feature type="binding site" evidence="4">
    <location>
        <position position="62"/>
    </location>
    <ligand>
        <name>substrate</name>
    </ligand>
</feature>
<evidence type="ECO:0000256" key="6">
    <source>
        <dbReference type="PROSITE-ProRule" id="PRU10100"/>
    </source>
</evidence>
<dbReference type="Gene3D" id="3.40.50.40">
    <property type="match status" value="1"/>
</dbReference>
<dbReference type="InterPro" id="IPR006034">
    <property type="entry name" value="Asparaginase/glutaminase-like"/>
</dbReference>
<evidence type="ECO:0000313" key="9">
    <source>
        <dbReference type="EMBL" id="RQP23790.1"/>
    </source>
</evidence>
<dbReference type="InterPro" id="IPR027474">
    <property type="entry name" value="L-asparaginase_N"/>
</dbReference>
<dbReference type="PANTHER" id="PTHR11707">
    <property type="entry name" value="L-ASPARAGINASE"/>
    <property type="match status" value="1"/>
</dbReference>
<evidence type="ECO:0000256" key="5">
    <source>
        <dbReference type="PROSITE-ProRule" id="PRU10099"/>
    </source>
</evidence>
<evidence type="ECO:0000259" key="8">
    <source>
        <dbReference type="Pfam" id="PF17763"/>
    </source>
</evidence>
<dbReference type="Pfam" id="PF00710">
    <property type="entry name" value="Asparaginase"/>
    <property type="match status" value="1"/>
</dbReference>
<reference evidence="9 10" key="1">
    <citation type="submission" date="2018-08" db="EMBL/GenBank/DDBJ databases">
        <authorList>
            <person name="Khan S.A."/>
            <person name="Jeon C.O."/>
            <person name="Chun B.H."/>
            <person name="Jeong S.E."/>
        </authorList>
    </citation>
    <scope>NUCLEOTIDE SEQUENCE [LARGE SCALE GENOMIC DNA]</scope>
    <source>
        <strain evidence="9 10">S-16</strain>
    </source>
</reference>
<dbReference type="InterPro" id="IPR027473">
    <property type="entry name" value="L-asparaginase_C"/>
</dbReference>
<dbReference type="InterPro" id="IPR040919">
    <property type="entry name" value="Asparaginase_C"/>
</dbReference>
<dbReference type="PRINTS" id="PR00139">
    <property type="entry name" value="ASNGLNASE"/>
</dbReference>
<feature type="binding site" evidence="4">
    <location>
        <begin position="95"/>
        <end position="96"/>
    </location>
    <ligand>
        <name>substrate</name>
    </ligand>
</feature>
<reference evidence="9 10" key="2">
    <citation type="submission" date="2018-12" db="EMBL/GenBank/DDBJ databases">
        <title>Rhizobacter gummiphilus sp. nov., a rubber-degrading bacterium isolated from the soil of a botanical garden in Japan.</title>
        <authorList>
            <person name="Shunsuke S.S."/>
        </authorList>
    </citation>
    <scope>NUCLEOTIDE SEQUENCE [LARGE SCALE GENOMIC DNA]</scope>
    <source>
        <strain evidence="9 10">S-16</strain>
    </source>
</reference>
<gene>
    <name evidence="9" type="ORF">DZC73_16855</name>
</gene>
<proteinExistence type="inferred from homology"/>
<dbReference type="InterPro" id="IPR004550">
    <property type="entry name" value="AsnASE_II"/>
</dbReference>